<dbReference type="SUPFAM" id="SSF48239">
    <property type="entry name" value="Terpenoid cyclases/Protein prenyltransferases"/>
    <property type="match status" value="1"/>
</dbReference>
<accession>A0A6J7RXT2</accession>
<sequence>MSISLKFARRVALALSVGLILPSTAHAAPNSSGLYGSTDPLYDGVYRQSLSLLALAGAKVKPATSAIQWLVSQQCADGGYVSFRADISTPCDTTQEDSNSTAIAAAALQVVGKKAIANKSAAWLLAHRNKDGGIGFNPLSPATAEYDPTTSDANSTGLMFLALNTIYPKKYATAATSVLGKYQVGCSDGPGKSGALDYQRSDALVANDYATAQAAFAFTGIALPLIISKSTNAPINPCSAKSTSATKVADGAMLFLAARLTSNPRGIPSAFGPGTDWNTTAWATLALVGSGYRYPAISTAVAAMADGAISWGLEAKTNAAKPAALAMMLLVATALKLDVHHFGGIDLTKTIVGSLRS</sequence>
<gene>
    <name evidence="1" type="ORF">UFOPK4234_00039</name>
</gene>
<reference evidence="1" key="1">
    <citation type="submission" date="2020-05" db="EMBL/GenBank/DDBJ databases">
        <authorList>
            <person name="Chiriac C."/>
            <person name="Salcher M."/>
            <person name="Ghai R."/>
            <person name="Kavagutti S V."/>
        </authorList>
    </citation>
    <scope>NUCLEOTIDE SEQUENCE</scope>
</reference>
<organism evidence="1">
    <name type="scientific">freshwater metagenome</name>
    <dbReference type="NCBI Taxonomy" id="449393"/>
    <lineage>
        <taxon>unclassified sequences</taxon>
        <taxon>metagenomes</taxon>
        <taxon>ecological metagenomes</taxon>
    </lineage>
</organism>
<proteinExistence type="predicted"/>
<dbReference type="Gene3D" id="1.50.10.20">
    <property type="match status" value="1"/>
</dbReference>
<name>A0A6J7RXT2_9ZZZZ</name>
<dbReference type="EMBL" id="CAFBQA010000001">
    <property type="protein sequence ID" value="CAB5033110.1"/>
    <property type="molecule type" value="Genomic_DNA"/>
</dbReference>
<evidence type="ECO:0000313" key="1">
    <source>
        <dbReference type="EMBL" id="CAB5033110.1"/>
    </source>
</evidence>
<dbReference type="InterPro" id="IPR008930">
    <property type="entry name" value="Terpenoid_cyclase/PrenylTrfase"/>
</dbReference>
<dbReference type="AlphaFoldDB" id="A0A6J7RXT2"/>
<protein>
    <submittedName>
        <fullName evidence="1">Unannotated protein</fullName>
    </submittedName>
</protein>